<dbReference type="Pfam" id="PF10882">
    <property type="entry name" value="bPH_5"/>
    <property type="match status" value="1"/>
</dbReference>
<evidence type="ECO:0000259" key="2">
    <source>
        <dbReference type="Pfam" id="PF10882"/>
    </source>
</evidence>
<sequence length="295" mass="34654">MEEFKLAKGSGLVSIVLNAFLCNIFVIFITYFINSYEVAELLKISIIGLNLYLIYYIFIYTTTKYYVDKDNFYITSIFGIKKNIIPIKSIECYKTYSGTIKSIRISGLSGKYYAIGRNMMNKIGNTYMYVTSSRNIIYLKTDKINYGISPKDYNKFKQILDNRNIKEHDFEIKINKDSHILKDKRYYIPFGLVAIITVIMVLIPMVLYLQHKLPSKMPLIFDAKFKPMSFGTGKQFAFKQAIYGALNMVILICMYYVSYFYYKYDKDYAYKFIYVPLIIVVTFFIMQIKILTTFL</sequence>
<dbReference type="EMBL" id="BAAACG010000019">
    <property type="protein sequence ID" value="GAA0747269.1"/>
    <property type="molecule type" value="Genomic_DNA"/>
</dbReference>
<keyword evidence="1" id="KW-0472">Membrane</keyword>
<feature type="transmembrane region" description="Helical" evidence="1">
    <location>
        <begin position="186"/>
        <end position="209"/>
    </location>
</feature>
<dbReference type="Proteomes" id="UP001501510">
    <property type="component" value="Unassembled WGS sequence"/>
</dbReference>
<feature type="transmembrane region" description="Helical" evidence="1">
    <location>
        <begin position="12"/>
        <end position="33"/>
    </location>
</feature>
<keyword evidence="1" id="KW-0812">Transmembrane</keyword>
<name>A0ABN1JV55_9CLOT</name>
<protein>
    <submittedName>
        <fullName evidence="3">PH domain-containing protein</fullName>
    </submittedName>
</protein>
<accession>A0ABN1JV55</accession>
<gene>
    <name evidence="3" type="ORF">GCM10008906_36160</name>
</gene>
<reference evidence="3 4" key="1">
    <citation type="journal article" date="2019" name="Int. J. Syst. Evol. Microbiol.">
        <title>The Global Catalogue of Microorganisms (GCM) 10K type strain sequencing project: providing services to taxonomists for standard genome sequencing and annotation.</title>
        <authorList>
            <consortium name="The Broad Institute Genomics Platform"/>
            <consortium name="The Broad Institute Genome Sequencing Center for Infectious Disease"/>
            <person name="Wu L."/>
            <person name="Ma J."/>
        </authorList>
    </citation>
    <scope>NUCLEOTIDE SEQUENCE [LARGE SCALE GENOMIC DNA]</scope>
    <source>
        <strain evidence="3 4">JCM 1407</strain>
    </source>
</reference>
<evidence type="ECO:0000256" key="1">
    <source>
        <dbReference type="SAM" id="Phobius"/>
    </source>
</evidence>
<dbReference type="RefSeq" id="WP_343764031.1">
    <property type="nucleotide sequence ID" value="NZ_BAAACG010000019.1"/>
</dbReference>
<organism evidence="3 4">
    <name type="scientific">Clostridium oceanicum</name>
    <dbReference type="NCBI Taxonomy" id="1543"/>
    <lineage>
        <taxon>Bacteria</taxon>
        <taxon>Bacillati</taxon>
        <taxon>Bacillota</taxon>
        <taxon>Clostridia</taxon>
        <taxon>Eubacteriales</taxon>
        <taxon>Clostridiaceae</taxon>
        <taxon>Clostridium</taxon>
    </lineage>
</organism>
<dbReference type="InterPro" id="IPR027783">
    <property type="entry name" value="Bacterial_PH-related"/>
</dbReference>
<evidence type="ECO:0000313" key="4">
    <source>
        <dbReference type="Proteomes" id="UP001501510"/>
    </source>
</evidence>
<feature type="domain" description="Bacterial Pleckstrin homology" evidence="2">
    <location>
        <begin position="64"/>
        <end position="163"/>
    </location>
</feature>
<comment type="caution">
    <text evidence="3">The sequence shown here is derived from an EMBL/GenBank/DDBJ whole genome shotgun (WGS) entry which is preliminary data.</text>
</comment>
<evidence type="ECO:0000313" key="3">
    <source>
        <dbReference type="EMBL" id="GAA0747269.1"/>
    </source>
</evidence>
<feature type="transmembrane region" description="Helical" evidence="1">
    <location>
        <begin position="39"/>
        <end position="59"/>
    </location>
</feature>
<keyword evidence="4" id="KW-1185">Reference proteome</keyword>
<feature type="transmembrane region" description="Helical" evidence="1">
    <location>
        <begin position="274"/>
        <end position="294"/>
    </location>
</feature>
<feature type="transmembrane region" description="Helical" evidence="1">
    <location>
        <begin position="241"/>
        <end position="262"/>
    </location>
</feature>
<proteinExistence type="predicted"/>
<keyword evidence="1" id="KW-1133">Transmembrane helix</keyword>